<reference evidence="1" key="1">
    <citation type="submission" date="2016-10" db="EMBL/GenBank/DDBJ databases">
        <authorList>
            <person name="Benchimol M."/>
            <person name="Almeida L.G."/>
            <person name="Vasconcelos A.T."/>
            <person name="Perreira-Neves A."/>
            <person name="Rosa I.A."/>
            <person name="Tasca T."/>
            <person name="Bogo M.R."/>
            <person name="de Souza W."/>
        </authorList>
    </citation>
    <scope>NUCLEOTIDE SEQUENCE [LARGE SCALE GENOMIC DNA]</scope>
    <source>
        <strain evidence="1">K</strain>
    </source>
</reference>
<proteinExistence type="predicted"/>
<evidence type="ECO:0000313" key="1">
    <source>
        <dbReference type="EMBL" id="OHT07626.1"/>
    </source>
</evidence>
<dbReference type="EMBL" id="MLAK01000691">
    <property type="protein sequence ID" value="OHT07626.1"/>
    <property type="molecule type" value="Genomic_DNA"/>
</dbReference>
<keyword evidence="2" id="KW-1185">Reference proteome</keyword>
<accession>A0A1J4K9K6</accession>
<dbReference type="RefSeq" id="XP_068360762.1">
    <property type="nucleotide sequence ID" value="XM_068503569.1"/>
</dbReference>
<dbReference type="Proteomes" id="UP000179807">
    <property type="component" value="Unassembled WGS sequence"/>
</dbReference>
<name>A0A1J4K9K6_9EUKA</name>
<dbReference type="AlphaFoldDB" id="A0A1J4K9K6"/>
<gene>
    <name evidence="1" type="ORF">TRFO_24119</name>
</gene>
<dbReference type="GeneID" id="94838273"/>
<sequence length="365" mass="42850">MNRFSILIINHFRSHSSQDFLMSSCKVNRKSPLKSQATQGYREQLKIHKRLKIYGKEMSKVNEVILRNGHEMTLVELKKIQSKISKKFGIRTDRASWRTKIGLKAWFCENWEKIANEVIFIVNNFDNIEEIERIRESNLHKFSLYNHNLTNSQYLNEDLMSNKGIGFNNNQRLSMAIFSGNDDYDEIPNCEMFQQFKKKRDQDIGNYAKNITTKKKIKSKKSALAHNSDYIGESELSNLESMNYNDKPLLYAKKDEHVFGEDLTNFHVLNDLNSKISMKDVNNNKIADCGNFLQSNFQIIETNILNCEFQNYRHQMYDRVISATERTIFGAQDSPYLEHISHNYLAPLNDWKFKSVDDFVKDFLT</sequence>
<comment type="caution">
    <text evidence="1">The sequence shown here is derived from an EMBL/GenBank/DDBJ whole genome shotgun (WGS) entry which is preliminary data.</text>
</comment>
<protein>
    <submittedName>
        <fullName evidence="1">Uncharacterized protein</fullName>
    </submittedName>
</protein>
<dbReference type="VEuPathDB" id="TrichDB:TRFO_24119"/>
<organism evidence="1 2">
    <name type="scientific">Tritrichomonas foetus</name>
    <dbReference type="NCBI Taxonomy" id="1144522"/>
    <lineage>
        <taxon>Eukaryota</taxon>
        <taxon>Metamonada</taxon>
        <taxon>Parabasalia</taxon>
        <taxon>Tritrichomonadida</taxon>
        <taxon>Tritrichomonadidae</taxon>
        <taxon>Tritrichomonas</taxon>
    </lineage>
</organism>
<evidence type="ECO:0000313" key="2">
    <source>
        <dbReference type="Proteomes" id="UP000179807"/>
    </source>
</evidence>